<dbReference type="SMART" id="SM00320">
    <property type="entry name" value="WD40"/>
    <property type="match status" value="7"/>
</dbReference>
<dbReference type="Gene3D" id="2.130.10.10">
    <property type="entry name" value="YVTN repeat-like/Quinoprotein amine dehydrogenase"/>
    <property type="match status" value="2"/>
</dbReference>
<dbReference type="GO" id="GO:0005847">
    <property type="term" value="C:mRNA cleavage and polyadenylation specificity factor complex"/>
    <property type="evidence" value="ECO:0007669"/>
    <property type="project" value="TreeGrafter"/>
</dbReference>
<evidence type="ECO:0000256" key="4">
    <source>
        <dbReference type="SAM" id="MobiDB-lite"/>
    </source>
</evidence>
<comment type="subcellular location">
    <subcellularLocation>
        <location evidence="3">Nucleus</location>
    </subcellularLocation>
</comment>
<evidence type="ECO:0000256" key="1">
    <source>
        <dbReference type="ARBA" id="ARBA00026154"/>
    </source>
</evidence>
<dbReference type="AlphaFoldDB" id="A0A0F7SK32"/>
<dbReference type="Pfam" id="PF00400">
    <property type="entry name" value="WD40"/>
    <property type="match status" value="6"/>
</dbReference>
<feature type="region of interest" description="Disordered" evidence="4">
    <location>
        <begin position="1"/>
        <end position="41"/>
    </location>
</feature>
<protein>
    <recommendedName>
        <fullName evidence="1 3">Polyadenylation factor subunit 2</fullName>
    </recommendedName>
</protein>
<feature type="compositionally biased region" description="Low complexity" evidence="4">
    <location>
        <begin position="614"/>
        <end position="652"/>
    </location>
</feature>
<dbReference type="InterPro" id="IPR015943">
    <property type="entry name" value="WD40/YVTN_repeat-like_dom_sf"/>
</dbReference>
<evidence type="ECO:0000313" key="5">
    <source>
        <dbReference type="EMBL" id="CDZ97317.1"/>
    </source>
</evidence>
<feature type="compositionally biased region" description="Low complexity" evidence="4">
    <location>
        <begin position="564"/>
        <end position="587"/>
    </location>
</feature>
<evidence type="ECO:0000256" key="2">
    <source>
        <dbReference type="PROSITE-ProRule" id="PRU00221"/>
    </source>
</evidence>
<keyword evidence="2" id="KW-0853">WD repeat</keyword>
<feature type="compositionally biased region" description="Gly residues" evidence="4">
    <location>
        <begin position="732"/>
        <end position="748"/>
    </location>
</feature>
<feature type="repeat" description="WD" evidence="2">
    <location>
        <begin position="259"/>
        <end position="300"/>
    </location>
</feature>
<keyword evidence="3" id="KW-0507">mRNA processing</keyword>
<dbReference type="InterPro" id="IPR001680">
    <property type="entry name" value="WD40_rpt"/>
</dbReference>
<sequence length="765" mass="82162">MASSSATLLLPPRPQIEHSWTPSAYTQPAKPPPQDERAQSAFQAETAFRAANSDGFNNHRDHSNGPKKLRARRTIDYFGEFAKWSTVRKIRPNPHYTPYSRPDPEFIIDLLPPAAYSGNSSTSLCEKFVHSSVNKIRSPVNVVKWTPEGRRVLTGAQSGEFTLWNGLAFNFETILQAHDTPIRAVAWSHSSRYLLSSEDSGQIKYFQSNMNNLAALPGHAGHSCRGLAFAAGDEKFVSAGDDGYIRIWAFEERRQERGWRGHGQDVRCVDWHPTKGLIVSGSTDDKVSFWDPRSGQALASYLHKNSVLACQWNPNGNLVATASRDTSVRVFDIRTFKELEVFQGHKKDVASLAWHPIHHDLLASGDFGGTILQWTLSHPQPRVTIENAHDSQVWSLDWHPLGHCLASGSNDYTTRFWCRSRPADEDPSNGQAAGYGGGGGLGGGAYNRVLASEAAAEKVKRMAEEARAKIAAAKLEQHEVFSLPGLSSSGHNSAYPPLPSTFPPGFNQMNTGEPESLPGFGAPSGDALSAGGGRREIDYSIGGTSWSQQQQQRQKPAGFPQAHNQGRQQGFNNFSGGNNIGGNNYANQPPPPQSTTGGSGGFGTAKGGFEQTFNPNYRPNNNPNLGVNNNGANQGYPPGPGFNPNSNPNNPLAGGGAGGMLPYGGNRKPGPGPGQNQNQNQASGTGMGMNAGWDSSTNNGPNNAFNNAPNSTLNNGSNFNNNFNNNNNRRGGPNGLGNGNGAGFGTRGRGQRGRGRGRGNWGGGE</sequence>
<feature type="compositionally biased region" description="Low complexity" evidence="4">
    <location>
        <begin position="696"/>
        <end position="731"/>
    </location>
</feature>
<proteinExistence type="predicted"/>
<organism evidence="5">
    <name type="scientific">Phaffia rhodozyma</name>
    <name type="common">Yeast</name>
    <name type="synonym">Xanthophyllomyces dendrorhous</name>
    <dbReference type="NCBI Taxonomy" id="264483"/>
    <lineage>
        <taxon>Eukaryota</taxon>
        <taxon>Fungi</taxon>
        <taxon>Dikarya</taxon>
        <taxon>Basidiomycota</taxon>
        <taxon>Agaricomycotina</taxon>
        <taxon>Tremellomycetes</taxon>
        <taxon>Cystofilobasidiales</taxon>
        <taxon>Mrakiaceae</taxon>
        <taxon>Phaffia</taxon>
    </lineage>
</organism>
<feature type="repeat" description="WD" evidence="2">
    <location>
        <begin position="386"/>
        <end position="417"/>
    </location>
</feature>
<dbReference type="PROSITE" id="PS50082">
    <property type="entry name" value="WD_REPEATS_2"/>
    <property type="match status" value="5"/>
</dbReference>
<dbReference type="SUPFAM" id="SSF50978">
    <property type="entry name" value="WD40 repeat-like"/>
    <property type="match status" value="1"/>
</dbReference>
<dbReference type="InterPro" id="IPR036322">
    <property type="entry name" value="WD40_repeat_dom_sf"/>
</dbReference>
<feature type="compositionally biased region" description="Gly residues" evidence="4">
    <location>
        <begin position="653"/>
        <end position="662"/>
    </location>
</feature>
<keyword evidence="3" id="KW-0539">Nucleus</keyword>
<feature type="repeat" description="WD" evidence="2">
    <location>
        <begin position="342"/>
        <end position="384"/>
    </location>
</feature>
<feature type="repeat" description="WD" evidence="2">
    <location>
        <begin position="300"/>
        <end position="341"/>
    </location>
</feature>
<dbReference type="GO" id="GO:0031124">
    <property type="term" value="P:mRNA 3'-end processing"/>
    <property type="evidence" value="ECO:0007669"/>
    <property type="project" value="UniProtKB-UniRule"/>
</dbReference>
<dbReference type="PANTHER" id="PTHR22836">
    <property type="entry name" value="WD40 REPEAT PROTEIN"/>
    <property type="match status" value="1"/>
</dbReference>
<dbReference type="InterPro" id="IPR045245">
    <property type="entry name" value="Pfs2-like"/>
</dbReference>
<name>A0A0F7SK32_PHARH</name>
<reference evidence="5" key="1">
    <citation type="submission" date="2014-08" db="EMBL/GenBank/DDBJ databases">
        <authorList>
            <person name="Sharma Rahul"/>
            <person name="Thines Marco"/>
        </authorList>
    </citation>
    <scope>NUCLEOTIDE SEQUENCE</scope>
</reference>
<feature type="compositionally biased region" description="Gly residues" evidence="4">
    <location>
        <begin position="597"/>
        <end position="606"/>
    </location>
</feature>
<evidence type="ECO:0000256" key="3">
    <source>
        <dbReference type="RuleBase" id="RU369034"/>
    </source>
</evidence>
<dbReference type="CDD" id="cd00200">
    <property type="entry name" value="WD40"/>
    <property type="match status" value="1"/>
</dbReference>
<dbReference type="PROSITE" id="PS50294">
    <property type="entry name" value="WD_REPEATS_REGION"/>
    <property type="match status" value="3"/>
</dbReference>
<dbReference type="EMBL" id="LN483167">
    <property type="protein sequence ID" value="CDZ97317.1"/>
    <property type="molecule type" value="Genomic_DNA"/>
</dbReference>
<feature type="region of interest" description="Disordered" evidence="4">
    <location>
        <begin position="488"/>
        <end position="765"/>
    </location>
</feature>
<comment type="function">
    <text evidence="3">Required for 3'-end cleavage and polyadenylation of pre-mRNAs.</text>
</comment>
<accession>A0A0F7SK32</accession>
<feature type="repeat" description="WD" evidence="2">
    <location>
        <begin position="133"/>
        <end position="165"/>
    </location>
</feature>
<dbReference type="PANTHER" id="PTHR22836:SF0">
    <property type="entry name" value="PRE-MRNA 3' END PROCESSING PROTEIN WDR33"/>
    <property type="match status" value="1"/>
</dbReference>
<feature type="compositionally biased region" description="Low complexity" evidence="4">
    <location>
        <begin position="663"/>
        <end position="684"/>
    </location>
</feature>